<dbReference type="KEGG" id="rarg:115730857"/>
<keyword evidence="1" id="KW-1185">Reference proteome</keyword>
<dbReference type="GeneID" id="115730857"/>
<organism evidence="1 2">
    <name type="scientific">Rhodamnia argentea</name>
    <dbReference type="NCBI Taxonomy" id="178133"/>
    <lineage>
        <taxon>Eukaryota</taxon>
        <taxon>Viridiplantae</taxon>
        <taxon>Streptophyta</taxon>
        <taxon>Embryophyta</taxon>
        <taxon>Tracheophyta</taxon>
        <taxon>Spermatophyta</taxon>
        <taxon>Magnoliopsida</taxon>
        <taxon>eudicotyledons</taxon>
        <taxon>Gunneridae</taxon>
        <taxon>Pentapetalae</taxon>
        <taxon>rosids</taxon>
        <taxon>malvids</taxon>
        <taxon>Myrtales</taxon>
        <taxon>Myrtaceae</taxon>
        <taxon>Myrtoideae</taxon>
        <taxon>Myrteae</taxon>
        <taxon>Australasian group</taxon>
        <taxon>Rhodamnia</taxon>
    </lineage>
</organism>
<name>A0A8B8N4I7_9MYRT</name>
<dbReference type="Gene3D" id="3.80.10.10">
    <property type="entry name" value="Ribonuclease Inhibitor"/>
    <property type="match status" value="2"/>
</dbReference>
<dbReference type="PANTHER" id="PTHR47186">
    <property type="entry name" value="LEUCINE-RICH REPEAT-CONTAINING PROTEIN 57"/>
    <property type="match status" value="1"/>
</dbReference>
<dbReference type="Proteomes" id="UP000827889">
    <property type="component" value="Chromosome 3"/>
</dbReference>
<proteinExistence type="predicted"/>
<accession>A0A8B8N4I7</accession>
<evidence type="ECO:0000313" key="1">
    <source>
        <dbReference type="Proteomes" id="UP000827889"/>
    </source>
</evidence>
<gene>
    <name evidence="2" type="primary">LOC115730857</name>
</gene>
<dbReference type="SUPFAM" id="SSF52058">
    <property type="entry name" value="L domain-like"/>
    <property type="match status" value="1"/>
</dbReference>
<dbReference type="RefSeq" id="XP_030517337.1">
    <property type="nucleotide sequence ID" value="XM_030661477.1"/>
</dbReference>
<sequence>MGQLESLRELLLDSTSIEEIPEWRKMEKLEILSLVECNALKKFDFLGTAGELSLVGNHLIQLPKSIENFNSLIELDISGSGIRELPDSIRYMKNLKVLKMRQSFLRKLPIAIVMLEKLEQLEAGVFPRGEVPVNIGKLPFLSKLVLAYTEISALPQLPESPITLDFHTPSMETMSDLSNLLNLRVLKWHVRFKNPLQLESAPSSWGIGRLRMLETLDLYCPDIDSLPSDLVLLSQLKELNLWCSNLQCLPRLPTNLSCLRLKFCKSMKTTNDMSNLKALSHLYIGLCDKLTEIEGLEGLENLRTLMLVRLPSLAKLPDLTNLKKLKKIFLSFCTELFEIPDCPDSLEILEIHNCFKLQKLPDPSSSKNLKVSVRQEWEWA</sequence>
<evidence type="ECO:0000313" key="2">
    <source>
        <dbReference type="RefSeq" id="XP_030517337.1"/>
    </source>
</evidence>
<dbReference type="InterPro" id="IPR032675">
    <property type="entry name" value="LRR_dom_sf"/>
</dbReference>
<reference evidence="2" key="1">
    <citation type="submission" date="2025-08" db="UniProtKB">
        <authorList>
            <consortium name="RefSeq"/>
        </authorList>
    </citation>
    <scope>IDENTIFICATION</scope>
    <source>
        <tissue evidence="2">Leaf</tissue>
    </source>
</reference>
<dbReference type="PANTHER" id="PTHR47186:SF18">
    <property type="entry name" value="RX N-TERMINAL DOMAIN-CONTAINING PROTEIN"/>
    <property type="match status" value="1"/>
</dbReference>
<protein>
    <submittedName>
        <fullName evidence="2">Protein lap1-like</fullName>
    </submittedName>
</protein>
<dbReference type="AlphaFoldDB" id="A0A8B8N4I7"/>